<proteinExistence type="predicted"/>
<organism evidence="1 2">
    <name type="scientific">Yersinia pestis</name>
    <dbReference type="NCBI Taxonomy" id="632"/>
    <lineage>
        <taxon>Bacteria</taxon>
        <taxon>Pseudomonadati</taxon>
        <taxon>Pseudomonadota</taxon>
        <taxon>Gammaproteobacteria</taxon>
        <taxon>Enterobacterales</taxon>
        <taxon>Yersiniaceae</taxon>
        <taxon>Yersinia</taxon>
    </lineage>
</organism>
<dbReference type="KEGG" id="ypk:y2721"/>
<dbReference type="EMBL" id="AE009952">
    <property type="protein sequence ID" value="AAM86272.1"/>
    <property type="molecule type" value="Genomic_DNA"/>
</dbReference>
<dbReference type="DNASU" id="1147667"/>
<sequence>MHVKLSCFILFVNTDLLDGNRFIFCFICVERDQRRCISTTLIDSHDLRFTLVSNGLTKEAQRRCCIPFGSQQEIDGLACSVHCAVQIFPLVFNFDVGFVHSPSAHHGALMSTKGFIQQRNQTYNPAVRCSVEWSTITPRSAIVSSRFRRLRASARYQQTHCTMISTG</sequence>
<evidence type="ECO:0000313" key="1">
    <source>
        <dbReference type="EMBL" id="AAM86272.1"/>
    </source>
</evidence>
<gene>
    <name evidence="1" type="ordered locus">y2721</name>
</gene>
<dbReference type="HOGENOM" id="CLU_1593928_0_0_6"/>
<dbReference type="Proteomes" id="UP000002490">
    <property type="component" value="Chromosome"/>
</dbReference>
<accession>Q8CKW6</accession>
<evidence type="ECO:0000313" key="2">
    <source>
        <dbReference type="Proteomes" id="UP000002490"/>
    </source>
</evidence>
<dbReference type="AlphaFoldDB" id="Q8CKW6"/>
<name>Q8CKW6_YERPE</name>
<protein>
    <submittedName>
        <fullName evidence="1">Uncharacterized protein</fullName>
    </submittedName>
</protein>
<reference evidence="1 2" key="1">
    <citation type="journal article" date="2002" name="J. Bacteriol.">
        <title>Genome sequence of Yersinia pestis KIM.</title>
        <authorList>
            <person name="Deng W."/>
            <person name="Burland V."/>
            <person name="Plunkett G.III."/>
            <person name="Boutin A."/>
            <person name="Mayhew G.F."/>
            <person name="Liss P."/>
            <person name="Perna N.T."/>
            <person name="Rose D.J."/>
            <person name="Mau B."/>
            <person name="Zhou S."/>
            <person name="Schwartz D.C."/>
            <person name="Fetherston J.D."/>
            <person name="Lindler L.E."/>
            <person name="Brubaker R.R."/>
            <person name="Plana G.V."/>
            <person name="Straley S.C."/>
            <person name="McDonough K.A."/>
            <person name="Nilles M.L."/>
            <person name="Matson J.S."/>
            <person name="Blattner F.R."/>
            <person name="Perry R.D."/>
        </authorList>
    </citation>
    <scope>NUCLEOTIDE SEQUENCE [LARGE SCALE GENOMIC DNA]</scope>
    <source>
        <strain evidence="2">KIM10+ / Biovar Mediaevalis</strain>
    </source>
</reference>